<dbReference type="InterPro" id="IPR037197">
    <property type="entry name" value="WWE_dom_sf"/>
</dbReference>
<dbReference type="PROSITE" id="PS50918">
    <property type="entry name" value="WWE"/>
    <property type="match status" value="1"/>
</dbReference>
<evidence type="ECO:0000256" key="6">
    <source>
        <dbReference type="ARBA" id="ARBA00022932"/>
    </source>
</evidence>
<dbReference type="InterPro" id="IPR028207">
    <property type="entry name" value="DNA_pol_B_palm_palm"/>
</dbReference>
<keyword evidence="5 9" id="KW-0227">DNA damage</keyword>
<dbReference type="KEGG" id="ehx:EMIHUDRAFT_201154"/>
<dbReference type="Pfam" id="PF02825">
    <property type="entry name" value="WWE"/>
    <property type="match status" value="1"/>
</dbReference>
<name>A0A0D3KM91_EMIH1</name>
<dbReference type="SUPFAM" id="SSF117839">
    <property type="entry name" value="WWE domain"/>
    <property type="match status" value="1"/>
</dbReference>
<dbReference type="Proteomes" id="UP000013827">
    <property type="component" value="Unassembled WGS sequence"/>
</dbReference>
<dbReference type="InterPro" id="IPR029398">
    <property type="entry name" value="PolB_thumb"/>
</dbReference>
<comment type="similarity">
    <text evidence="9">Belongs to the DNA polymerase type-X family.</text>
</comment>
<evidence type="ECO:0000256" key="3">
    <source>
        <dbReference type="ARBA" id="ARBA00022695"/>
    </source>
</evidence>
<keyword evidence="1" id="KW-0237">DNA synthesis</keyword>
<dbReference type="InterPro" id="IPR002008">
    <property type="entry name" value="DNA_pol_X_beta-like"/>
</dbReference>
<dbReference type="GO" id="GO:0046872">
    <property type="term" value="F:metal ion binding"/>
    <property type="evidence" value="ECO:0007669"/>
    <property type="project" value="UniProtKB-UniRule"/>
</dbReference>
<protein>
    <recommendedName>
        <fullName evidence="9">DNA polymerase</fullName>
        <ecNumber evidence="9">2.7.7.7</ecNumber>
    </recommendedName>
</protein>
<keyword evidence="6 9" id="KW-0239">DNA-directed DNA polymerase</keyword>
<dbReference type="GO" id="GO:0003677">
    <property type="term" value="F:DNA binding"/>
    <property type="evidence" value="ECO:0007669"/>
    <property type="project" value="UniProtKB-UniRule"/>
</dbReference>
<accession>A0A0D3KM91</accession>
<dbReference type="FunFam" id="3.30.210.10:FF:000002">
    <property type="entry name" value="DNA polymerase"/>
    <property type="match status" value="1"/>
</dbReference>
<dbReference type="InterPro" id="IPR002054">
    <property type="entry name" value="DNA-dir_DNA_pol_X"/>
</dbReference>
<dbReference type="PRINTS" id="PR00869">
    <property type="entry name" value="DNAPOLX"/>
</dbReference>
<dbReference type="InterPro" id="IPR037160">
    <property type="entry name" value="DNA_Pol_thumb_sf"/>
</dbReference>
<evidence type="ECO:0000256" key="9">
    <source>
        <dbReference type="RuleBase" id="RU366014"/>
    </source>
</evidence>
<sequence>MDDLWEIELTRDKWVPVDAAMRAAIADAVNSTSNSGQFEARGFSYEVDLNAMVQRNKSTQRTRPIRRIAPSSDNDHLASIFEQMGAIKKLQKDTFRATAYQKAAAALRAHPSAVVSGKEARGIAGIGKGMAERIDKALEPPARAGGVKCVPPQPMREQVLESGHLPELEELKRDTDVVALRELQLVHGVGAVRAGALIGQGVRAFDGLQQLRGLRGPVSLDPAQRIGLRHAEEFRQKIPRAEARRHEEALLSARDASLPAMQLVVCGSYRRGKATSGDIDALVTPTDGATPASLLARWVDVLRESGYVTDTLAQGPSKFMGVCRLPDGMHRRLDLRSVPPEQFHFATLYFTGSNLLNVKMRLRAIELGMTLNEYRLERKPAVDGQEGEAVPAGSEREVFEALGMDYLEPHERG</sequence>
<feature type="domain" description="WWE" evidence="10">
    <location>
        <begin position="1"/>
        <end position="67"/>
    </location>
</feature>
<dbReference type="SUPFAM" id="SSF47802">
    <property type="entry name" value="DNA polymerase beta, N-terminal domain-like"/>
    <property type="match status" value="1"/>
</dbReference>
<dbReference type="EnsemblProtists" id="EOD36876">
    <property type="protein sequence ID" value="EOD36876"/>
    <property type="gene ID" value="EMIHUDRAFT_201154"/>
</dbReference>
<dbReference type="SUPFAM" id="SSF81301">
    <property type="entry name" value="Nucleotidyltransferase"/>
    <property type="match status" value="1"/>
</dbReference>
<evidence type="ECO:0000256" key="2">
    <source>
        <dbReference type="ARBA" id="ARBA00022679"/>
    </source>
</evidence>
<dbReference type="Gene3D" id="1.10.150.20">
    <property type="entry name" value="5' to 3' exonuclease, C-terminal subdomain"/>
    <property type="match status" value="1"/>
</dbReference>
<evidence type="ECO:0000256" key="8">
    <source>
        <dbReference type="ARBA" id="ARBA00049244"/>
    </source>
</evidence>
<evidence type="ECO:0000256" key="1">
    <source>
        <dbReference type="ARBA" id="ARBA00022634"/>
    </source>
</evidence>
<dbReference type="GO" id="GO:0003887">
    <property type="term" value="F:DNA-directed DNA polymerase activity"/>
    <property type="evidence" value="ECO:0007669"/>
    <property type="project" value="UniProtKB-UniRule"/>
</dbReference>
<dbReference type="OMA" id="KWELITQ"/>
<dbReference type="Pfam" id="PF14716">
    <property type="entry name" value="HHH_8"/>
    <property type="match status" value="1"/>
</dbReference>
<evidence type="ECO:0000256" key="7">
    <source>
        <dbReference type="ARBA" id="ARBA00023204"/>
    </source>
</evidence>
<dbReference type="GO" id="GO:0006303">
    <property type="term" value="P:double-strand break repair via nonhomologous end joining"/>
    <property type="evidence" value="ECO:0007669"/>
    <property type="project" value="TreeGrafter"/>
</dbReference>
<dbReference type="InterPro" id="IPR018944">
    <property type="entry name" value="DNA_pol_lambd_fingers_domain"/>
</dbReference>
<keyword evidence="9" id="KW-0539">Nucleus</keyword>
<evidence type="ECO:0000313" key="12">
    <source>
        <dbReference type="Proteomes" id="UP000013827"/>
    </source>
</evidence>
<dbReference type="InterPro" id="IPR027421">
    <property type="entry name" value="DNA_pol_lamdba_lyase_dom_sf"/>
</dbReference>
<dbReference type="InterPro" id="IPR004170">
    <property type="entry name" value="WWE_dom"/>
</dbReference>
<reference evidence="11" key="2">
    <citation type="submission" date="2024-10" db="UniProtKB">
        <authorList>
            <consortium name="EnsemblProtists"/>
        </authorList>
    </citation>
    <scope>IDENTIFICATION</scope>
</reference>
<dbReference type="HOGENOM" id="CLU_008698_1_1_1"/>
<dbReference type="GO" id="GO:0005634">
    <property type="term" value="C:nucleus"/>
    <property type="evidence" value="ECO:0007669"/>
    <property type="project" value="UniProtKB-SubCell"/>
</dbReference>
<dbReference type="eggNOG" id="KOG2534">
    <property type="taxonomic scope" value="Eukaryota"/>
</dbReference>
<dbReference type="Gene3D" id="3.30.460.10">
    <property type="entry name" value="Beta Polymerase, domain 2"/>
    <property type="match status" value="1"/>
</dbReference>
<dbReference type="PRINTS" id="PR00870">
    <property type="entry name" value="DNAPOLXBETA"/>
</dbReference>
<dbReference type="Gene3D" id="3.30.210.10">
    <property type="entry name" value="DNA polymerase, thumb domain"/>
    <property type="match status" value="1"/>
</dbReference>
<keyword evidence="7 9" id="KW-0234">DNA repair</keyword>
<dbReference type="RefSeq" id="XP_005789305.1">
    <property type="nucleotide sequence ID" value="XM_005789248.1"/>
</dbReference>
<dbReference type="CDD" id="cd00141">
    <property type="entry name" value="NT_POLXc"/>
    <property type="match status" value="1"/>
</dbReference>
<evidence type="ECO:0000256" key="4">
    <source>
        <dbReference type="ARBA" id="ARBA00022705"/>
    </source>
</evidence>
<dbReference type="PANTHER" id="PTHR11276">
    <property type="entry name" value="DNA POLYMERASE TYPE-X FAMILY MEMBER"/>
    <property type="match status" value="1"/>
</dbReference>
<dbReference type="EC" id="2.7.7.7" evidence="9"/>
<dbReference type="SMART" id="SM00483">
    <property type="entry name" value="POLXc"/>
    <property type="match status" value="1"/>
</dbReference>
<keyword evidence="2 9" id="KW-0808">Transferase</keyword>
<dbReference type="STRING" id="2903.R1FMP6"/>
<dbReference type="PaxDb" id="2903-EOD36876"/>
<dbReference type="Gene3D" id="1.10.150.110">
    <property type="entry name" value="DNA polymerase beta, N-terminal domain-like"/>
    <property type="match status" value="1"/>
</dbReference>
<dbReference type="PANTHER" id="PTHR11276:SF28">
    <property type="entry name" value="DNA POLYMERASE LAMBDA"/>
    <property type="match status" value="1"/>
</dbReference>
<comment type="subcellular location">
    <subcellularLocation>
        <location evidence="9">Nucleus</location>
    </subcellularLocation>
</comment>
<keyword evidence="3 9" id="KW-0548">Nucleotidyltransferase</keyword>
<dbReference type="Pfam" id="PF10391">
    <property type="entry name" value="DNA_pol_lambd_f"/>
    <property type="match status" value="1"/>
</dbReference>
<dbReference type="InterPro" id="IPR043519">
    <property type="entry name" value="NT_sf"/>
</dbReference>
<proteinExistence type="inferred from homology"/>
<evidence type="ECO:0000259" key="10">
    <source>
        <dbReference type="PROSITE" id="PS50918"/>
    </source>
</evidence>
<dbReference type="Gene3D" id="3.30.720.50">
    <property type="match status" value="1"/>
</dbReference>
<dbReference type="Pfam" id="PF14791">
    <property type="entry name" value="DNA_pol_B_thumb"/>
    <property type="match status" value="1"/>
</dbReference>
<reference evidence="12" key="1">
    <citation type="journal article" date="2013" name="Nature">
        <title>Pan genome of the phytoplankton Emiliania underpins its global distribution.</title>
        <authorList>
            <person name="Read B.A."/>
            <person name="Kegel J."/>
            <person name="Klute M.J."/>
            <person name="Kuo A."/>
            <person name="Lefebvre S.C."/>
            <person name="Maumus F."/>
            <person name="Mayer C."/>
            <person name="Miller J."/>
            <person name="Monier A."/>
            <person name="Salamov A."/>
            <person name="Young J."/>
            <person name="Aguilar M."/>
            <person name="Claverie J.M."/>
            <person name="Frickenhaus S."/>
            <person name="Gonzalez K."/>
            <person name="Herman E.K."/>
            <person name="Lin Y.C."/>
            <person name="Napier J."/>
            <person name="Ogata H."/>
            <person name="Sarno A.F."/>
            <person name="Shmutz J."/>
            <person name="Schroeder D."/>
            <person name="de Vargas C."/>
            <person name="Verret F."/>
            <person name="von Dassow P."/>
            <person name="Valentin K."/>
            <person name="Van de Peer Y."/>
            <person name="Wheeler G."/>
            <person name="Dacks J.B."/>
            <person name="Delwiche C.F."/>
            <person name="Dyhrman S.T."/>
            <person name="Glockner G."/>
            <person name="John U."/>
            <person name="Richards T."/>
            <person name="Worden A.Z."/>
            <person name="Zhang X."/>
            <person name="Grigoriev I.V."/>
            <person name="Allen A.E."/>
            <person name="Bidle K."/>
            <person name="Borodovsky M."/>
            <person name="Bowler C."/>
            <person name="Brownlee C."/>
            <person name="Cock J.M."/>
            <person name="Elias M."/>
            <person name="Gladyshev V.N."/>
            <person name="Groth M."/>
            <person name="Guda C."/>
            <person name="Hadaegh A."/>
            <person name="Iglesias-Rodriguez M.D."/>
            <person name="Jenkins J."/>
            <person name="Jones B.M."/>
            <person name="Lawson T."/>
            <person name="Leese F."/>
            <person name="Lindquist E."/>
            <person name="Lobanov A."/>
            <person name="Lomsadze A."/>
            <person name="Malik S.B."/>
            <person name="Marsh M.E."/>
            <person name="Mackinder L."/>
            <person name="Mock T."/>
            <person name="Mueller-Roeber B."/>
            <person name="Pagarete A."/>
            <person name="Parker M."/>
            <person name="Probert I."/>
            <person name="Quesneville H."/>
            <person name="Raines C."/>
            <person name="Rensing S.A."/>
            <person name="Riano-Pachon D.M."/>
            <person name="Richier S."/>
            <person name="Rokitta S."/>
            <person name="Shiraiwa Y."/>
            <person name="Soanes D.M."/>
            <person name="van der Giezen M."/>
            <person name="Wahlund T.M."/>
            <person name="Williams B."/>
            <person name="Wilson W."/>
            <person name="Wolfe G."/>
            <person name="Wurch L.L."/>
        </authorList>
    </citation>
    <scope>NUCLEOTIDE SEQUENCE</scope>
</reference>
<evidence type="ECO:0000256" key="5">
    <source>
        <dbReference type="ARBA" id="ARBA00022763"/>
    </source>
</evidence>
<dbReference type="SUPFAM" id="SSF81585">
    <property type="entry name" value="PsbU/PolX domain-like"/>
    <property type="match status" value="1"/>
</dbReference>
<dbReference type="InterPro" id="IPR022312">
    <property type="entry name" value="DNA_pol_X"/>
</dbReference>
<organism evidence="11 12">
    <name type="scientific">Emiliania huxleyi (strain CCMP1516)</name>
    <dbReference type="NCBI Taxonomy" id="280463"/>
    <lineage>
        <taxon>Eukaryota</taxon>
        <taxon>Haptista</taxon>
        <taxon>Haptophyta</taxon>
        <taxon>Prymnesiophyceae</taxon>
        <taxon>Isochrysidales</taxon>
        <taxon>Noelaerhabdaceae</taxon>
        <taxon>Emiliania</taxon>
    </lineage>
</organism>
<comment type="catalytic activity">
    <reaction evidence="8 9">
        <text>DNA(n) + a 2'-deoxyribonucleoside 5'-triphosphate = DNA(n+1) + diphosphate</text>
        <dbReference type="Rhea" id="RHEA:22508"/>
        <dbReference type="Rhea" id="RHEA-COMP:17339"/>
        <dbReference type="Rhea" id="RHEA-COMP:17340"/>
        <dbReference type="ChEBI" id="CHEBI:33019"/>
        <dbReference type="ChEBI" id="CHEBI:61560"/>
        <dbReference type="ChEBI" id="CHEBI:173112"/>
        <dbReference type="EC" id="2.7.7.7"/>
    </reaction>
</comment>
<dbReference type="InterPro" id="IPR010996">
    <property type="entry name" value="HHH_MUS81"/>
</dbReference>
<dbReference type="AlphaFoldDB" id="A0A0D3KM91"/>
<comment type="function">
    <text evidence="9">DNA polymerase that functions in several pathways of DNA repair. Involved in base excision repair (BER) responsible for repair of lesions that give rise to abasic (AP) sites in DNA. Also contributes to DNA double-strand break repair by non-homologous end joining and homologous recombination. Has both template-dependent and template-independent (terminal transferase) DNA polymerase activities. Has also a 5'-deoxyribose-5-phosphate lyase (dRP lyase) activity.</text>
</comment>
<keyword evidence="4" id="KW-0235">DNA replication</keyword>
<dbReference type="GeneID" id="17282146"/>
<dbReference type="Pfam" id="PF14792">
    <property type="entry name" value="DNA_pol_B_palm"/>
    <property type="match status" value="1"/>
</dbReference>
<evidence type="ECO:0000313" key="11">
    <source>
        <dbReference type="EnsemblProtists" id="EOD36876"/>
    </source>
</evidence>
<keyword evidence="12" id="KW-1185">Reference proteome</keyword>